<dbReference type="Proteomes" id="UP000011864">
    <property type="component" value="Chromosome"/>
</dbReference>
<keyword evidence="3" id="KW-1185">Reference proteome</keyword>
<feature type="transmembrane region" description="Helical" evidence="1">
    <location>
        <begin position="109"/>
        <end position="132"/>
    </location>
</feature>
<protein>
    <submittedName>
        <fullName evidence="2">Uncharacterized protein</fullName>
    </submittedName>
</protein>
<feature type="transmembrane region" description="Helical" evidence="1">
    <location>
        <begin position="358"/>
        <end position="376"/>
    </location>
</feature>
<feature type="transmembrane region" description="Helical" evidence="1">
    <location>
        <begin position="60"/>
        <end position="78"/>
    </location>
</feature>
<gene>
    <name evidence="2" type="ORF">C427_1953</name>
</gene>
<sequence length="377" mass="43180">MNYWQFRLRLYNESLKQWLDSIKQLSMGIVALFPLALPALIFLPFVAWGILADASSENTLYLNTLWCYLLFIYSWMLIQRYGVLATQHRYYVDSLAVTDVKRRWCETGLIVYSANIFLLGPLCLMLLMIYGAADRFLTLPFSHIIQQLAPIFGLLALVSYYSVSAVRVPKLPWLSLLILPLGAISMADEFAKTQWLVLWCVAIIIERQLPMPSFSLGNWPKGLFRLQLQADLQNPRSEGLRFVGLLLMTIMLGIMFNGVKHEAQSYVAGFLSFCAALLMASSLFDSQALQRLYQPYFTSLPISRSELQSYCLLYVAVKALPGLLLLSYFDLFSAMHWALWLMFYVTSLVGILYRPKWFFISPIISAIVVFLMMNLAH</sequence>
<organism evidence="2 3">
    <name type="scientific">Paraglaciecola psychrophila 170</name>
    <dbReference type="NCBI Taxonomy" id="1129794"/>
    <lineage>
        <taxon>Bacteria</taxon>
        <taxon>Pseudomonadati</taxon>
        <taxon>Pseudomonadota</taxon>
        <taxon>Gammaproteobacteria</taxon>
        <taxon>Alteromonadales</taxon>
        <taxon>Alteromonadaceae</taxon>
        <taxon>Paraglaciecola</taxon>
    </lineage>
</organism>
<feature type="transmembrane region" description="Helical" evidence="1">
    <location>
        <begin position="144"/>
        <end position="161"/>
    </location>
</feature>
<dbReference type="KEGG" id="gps:C427_1953"/>
<dbReference type="Pfam" id="PF19632">
    <property type="entry name" value="DUF6136"/>
    <property type="match status" value="1"/>
</dbReference>
<dbReference type="HOGENOM" id="CLU_733303_0_0_6"/>
<name>K7A758_9ALTE</name>
<feature type="transmembrane region" description="Helical" evidence="1">
    <location>
        <begin position="335"/>
        <end position="353"/>
    </location>
</feature>
<dbReference type="RefSeq" id="WP_007636171.1">
    <property type="nucleotide sequence ID" value="NC_020514.1"/>
</dbReference>
<feature type="transmembrane region" description="Helical" evidence="1">
    <location>
        <begin position="265"/>
        <end position="284"/>
    </location>
</feature>
<feature type="transmembrane region" description="Helical" evidence="1">
    <location>
        <begin position="25"/>
        <end position="48"/>
    </location>
</feature>
<evidence type="ECO:0000313" key="3">
    <source>
        <dbReference type="Proteomes" id="UP000011864"/>
    </source>
</evidence>
<dbReference type="PATRIC" id="fig|1129794.4.peg.1934"/>
<accession>K7A758</accession>
<reference evidence="2 3" key="1">
    <citation type="journal article" date="2013" name="Genome Announc.">
        <title>Complete Genome Sequence of Glaciecola psychrophila Strain 170T.</title>
        <authorList>
            <person name="Yin J."/>
            <person name="Chen J."/>
            <person name="Liu G."/>
            <person name="Yu Y."/>
            <person name="Song L."/>
            <person name="Wang X."/>
            <person name="Qu X."/>
        </authorList>
    </citation>
    <scope>NUCLEOTIDE SEQUENCE [LARGE SCALE GENOMIC DNA]</scope>
    <source>
        <strain evidence="2 3">170</strain>
    </source>
</reference>
<feature type="transmembrane region" description="Helical" evidence="1">
    <location>
        <begin position="240"/>
        <end position="259"/>
    </location>
</feature>
<dbReference type="AlphaFoldDB" id="K7A758"/>
<evidence type="ECO:0000256" key="1">
    <source>
        <dbReference type="SAM" id="Phobius"/>
    </source>
</evidence>
<proteinExistence type="predicted"/>
<dbReference type="EMBL" id="CP003837">
    <property type="protein sequence ID" value="AGH44062.1"/>
    <property type="molecule type" value="Genomic_DNA"/>
</dbReference>
<dbReference type="InterPro" id="IPR045614">
    <property type="entry name" value="DUF6136"/>
</dbReference>
<feature type="transmembrane region" description="Helical" evidence="1">
    <location>
        <begin position="310"/>
        <end position="329"/>
    </location>
</feature>
<dbReference type="OrthoDB" id="6383693at2"/>
<keyword evidence="1" id="KW-1133">Transmembrane helix</keyword>
<keyword evidence="1" id="KW-0472">Membrane</keyword>
<evidence type="ECO:0000313" key="2">
    <source>
        <dbReference type="EMBL" id="AGH44062.1"/>
    </source>
</evidence>
<keyword evidence="1" id="KW-0812">Transmembrane</keyword>